<evidence type="ECO:0000256" key="7">
    <source>
        <dbReference type="ARBA" id="ARBA00040167"/>
    </source>
</evidence>
<sequence length="257" mass="27822">MTQLLRGRKIVVTRPRAQASKLAGLIVEQGGEAVVFPLLEISPVADYGPLCSVIANLETYSLAIFISPNAVAFSLPDILASRTWPRSLRPVAIGQSTVGLLASYGLADTLVPAARFDSEAVLELPEMQRASVAGRRVLILRGNGGRELLADQLRERGAEVDCVSCYLRSAPPDAAPLVALWRYGWLDALTISSSEGLRNLVDLLDERTRVCLRSTPVFVPHQRIADLAKELALQRVILGGPGDAGIIAALCTYNWRR</sequence>
<protein>
    <recommendedName>
        <fullName evidence="7 9">Uroporphyrinogen-III synthase</fullName>
        <ecNumber evidence="3 9">4.2.1.75</ecNumber>
    </recommendedName>
</protein>
<reference evidence="11 12" key="1">
    <citation type="submission" date="2020-10" db="EMBL/GenBank/DDBJ databases">
        <title>Connecting structure to function with the recovery of over 1000 high-quality activated sludge metagenome-assembled genomes encoding full-length rRNA genes using long-read sequencing.</title>
        <authorList>
            <person name="Singleton C.M."/>
            <person name="Petriglieri F."/>
            <person name="Kristensen J.M."/>
            <person name="Kirkegaard R.H."/>
            <person name="Michaelsen T.Y."/>
            <person name="Andersen M.H."/>
            <person name="Karst S.M."/>
            <person name="Dueholm M.S."/>
            <person name="Nielsen P.H."/>
            <person name="Albertsen M."/>
        </authorList>
    </citation>
    <scope>NUCLEOTIDE SEQUENCE [LARGE SCALE GENOMIC DNA]</scope>
    <source>
        <strain evidence="11">EsbW_18-Q3-R4-48_BATAC.285</strain>
    </source>
</reference>
<evidence type="ECO:0000256" key="2">
    <source>
        <dbReference type="ARBA" id="ARBA00008133"/>
    </source>
</evidence>
<comment type="similarity">
    <text evidence="2 9">Belongs to the uroporphyrinogen-III synthase family.</text>
</comment>
<keyword evidence="5 9" id="KW-0627">Porphyrin biosynthesis</keyword>
<dbReference type="PANTHER" id="PTHR38042:SF1">
    <property type="entry name" value="UROPORPHYRINOGEN-III SYNTHASE, CHLOROPLASTIC"/>
    <property type="match status" value="1"/>
</dbReference>
<dbReference type="GO" id="GO:0006780">
    <property type="term" value="P:uroporphyrinogen III biosynthetic process"/>
    <property type="evidence" value="ECO:0007669"/>
    <property type="project" value="UniProtKB-UniRule"/>
</dbReference>
<evidence type="ECO:0000256" key="3">
    <source>
        <dbReference type="ARBA" id="ARBA00013109"/>
    </source>
</evidence>
<dbReference type="EC" id="4.2.1.75" evidence="3 9"/>
<evidence type="ECO:0000256" key="6">
    <source>
        <dbReference type="ARBA" id="ARBA00037589"/>
    </source>
</evidence>
<dbReference type="AlphaFoldDB" id="A0A935PX80"/>
<name>A0A935PX80_9PROT</name>
<dbReference type="Gene3D" id="3.40.50.10090">
    <property type="match status" value="2"/>
</dbReference>
<gene>
    <name evidence="11" type="ORF">IPJ27_02650</name>
</gene>
<dbReference type="EMBL" id="JADJMH010000001">
    <property type="protein sequence ID" value="MBK7673736.1"/>
    <property type="molecule type" value="Genomic_DNA"/>
</dbReference>
<evidence type="ECO:0000256" key="5">
    <source>
        <dbReference type="ARBA" id="ARBA00023244"/>
    </source>
</evidence>
<evidence type="ECO:0000256" key="4">
    <source>
        <dbReference type="ARBA" id="ARBA00023239"/>
    </source>
</evidence>
<evidence type="ECO:0000256" key="1">
    <source>
        <dbReference type="ARBA" id="ARBA00004772"/>
    </source>
</evidence>
<dbReference type="Proteomes" id="UP000697998">
    <property type="component" value="Unassembled WGS sequence"/>
</dbReference>
<evidence type="ECO:0000313" key="11">
    <source>
        <dbReference type="EMBL" id="MBK7673736.1"/>
    </source>
</evidence>
<dbReference type="CDD" id="cd06578">
    <property type="entry name" value="HemD"/>
    <property type="match status" value="1"/>
</dbReference>
<dbReference type="GO" id="GO:0004852">
    <property type="term" value="F:uroporphyrinogen-III synthase activity"/>
    <property type="evidence" value="ECO:0007669"/>
    <property type="project" value="UniProtKB-UniRule"/>
</dbReference>
<proteinExistence type="inferred from homology"/>
<dbReference type="PANTHER" id="PTHR38042">
    <property type="entry name" value="UROPORPHYRINOGEN-III SYNTHASE, CHLOROPLASTIC"/>
    <property type="match status" value="1"/>
</dbReference>
<dbReference type="GO" id="GO:0006782">
    <property type="term" value="P:protoporphyrinogen IX biosynthetic process"/>
    <property type="evidence" value="ECO:0007669"/>
    <property type="project" value="UniProtKB-UniRule"/>
</dbReference>
<dbReference type="InterPro" id="IPR039793">
    <property type="entry name" value="UROS/Hem4"/>
</dbReference>
<evidence type="ECO:0000259" key="10">
    <source>
        <dbReference type="Pfam" id="PF02602"/>
    </source>
</evidence>
<dbReference type="InterPro" id="IPR003754">
    <property type="entry name" value="4pyrrol_synth_uPrphyn_synth"/>
</dbReference>
<keyword evidence="4 9" id="KW-0456">Lyase</keyword>
<comment type="catalytic activity">
    <reaction evidence="8 9">
        <text>hydroxymethylbilane = uroporphyrinogen III + H2O</text>
        <dbReference type="Rhea" id="RHEA:18965"/>
        <dbReference type="ChEBI" id="CHEBI:15377"/>
        <dbReference type="ChEBI" id="CHEBI:57308"/>
        <dbReference type="ChEBI" id="CHEBI:57845"/>
        <dbReference type="EC" id="4.2.1.75"/>
    </reaction>
</comment>
<accession>A0A935PX80</accession>
<comment type="pathway">
    <text evidence="1 9">Porphyrin-containing compound metabolism; protoporphyrin-IX biosynthesis; coproporphyrinogen-III from 5-aminolevulinate: step 3/4.</text>
</comment>
<evidence type="ECO:0000313" key="12">
    <source>
        <dbReference type="Proteomes" id="UP000697998"/>
    </source>
</evidence>
<organism evidence="11 12">
    <name type="scientific">Candidatus Accumulibacter proximus</name>
    <dbReference type="NCBI Taxonomy" id="2954385"/>
    <lineage>
        <taxon>Bacteria</taxon>
        <taxon>Pseudomonadati</taxon>
        <taxon>Pseudomonadota</taxon>
        <taxon>Betaproteobacteria</taxon>
        <taxon>Candidatus Accumulibacter</taxon>
    </lineage>
</organism>
<comment type="caution">
    <text evidence="11">The sequence shown here is derived from an EMBL/GenBank/DDBJ whole genome shotgun (WGS) entry which is preliminary data.</text>
</comment>
<evidence type="ECO:0000256" key="8">
    <source>
        <dbReference type="ARBA" id="ARBA00048617"/>
    </source>
</evidence>
<evidence type="ECO:0000256" key="9">
    <source>
        <dbReference type="RuleBase" id="RU366031"/>
    </source>
</evidence>
<feature type="domain" description="Tetrapyrrole biosynthesis uroporphyrinogen III synthase" evidence="10">
    <location>
        <begin position="21"/>
        <end position="236"/>
    </location>
</feature>
<dbReference type="InterPro" id="IPR036108">
    <property type="entry name" value="4pyrrol_syn_uPrphyn_synt_sf"/>
</dbReference>
<comment type="function">
    <text evidence="6 9">Catalyzes cyclization of the linear tetrapyrrole, hydroxymethylbilane, to the macrocyclic uroporphyrinogen III.</text>
</comment>
<dbReference type="SUPFAM" id="SSF69618">
    <property type="entry name" value="HemD-like"/>
    <property type="match status" value="1"/>
</dbReference>
<dbReference type="Pfam" id="PF02602">
    <property type="entry name" value="HEM4"/>
    <property type="match status" value="1"/>
</dbReference>